<keyword evidence="4" id="KW-0418">Kinase</keyword>
<organism evidence="9 10">
    <name type="scientific">Arthrobotrys musiformis</name>
    <dbReference type="NCBI Taxonomy" id="47236"/>
    <lineage>
        <taxon>Eukaryota</taxon>
        <taxon>Fungi</taxon>
        <taxon>Dikarya</taxon>
        <taxon>Ascomycota</taxon>
        <taxon>Pezizomycotina</taxon>
        <taxon>Orbiliomycetes</taxon>
        <taxon>Orbiliales</taxon>
        <taxon>Orbiliaceae</taxon>
        <taxon>Arthrobotrys</taxon>
    </lineage>
</organism>
<dbReference type="Gene3D" id="1.10.510.10">
    <property type="entry name" value="Transferase(Phosphotransferase) domain 1"/>
    <property type="match status" value="1"/>
</dbReference>
<keyword evidence="1" id="KW-0723">Serine/threonine-protein kinase</keyword>
<dbReference type="Gene3D" id="3.30.200.20">
    <property type="entry name" value="Phosphorylase Kinase, domain 1"/>
    <property type="match status" value="1"/>
</dbReference>
<dbReference type="AlphaFoldDB" id="A0AAV9WHK4"/>
<keyword evidence="3 6" id="KW-0547">Nucleotide-binding</keyword>
<evidence type="ECO:0000256" key="4">
    <source>
        <dbReference type="ARBA" id="ARBA00022777"/>
    </source>
</evidence>
<feature type="domain" description="Protein kinase" evidence="8">
    <location>
        <begin position="44"/>
        <end position="419"/>
    </location>
</feature>
<dbReference type="SMART" id="SM00220">
    <property type="entry name" value="S_TKc"/>
    <property type="match status" value="1"/>
</dbReference>
<dbReference type="PANTHER" id="PTHR45646:SF11">
    <property type="entry name" value="SERINE_THREONINE-PROTEIN KINASE DOA"/>
    <property type="match status" value="1"/>
</dbReference>
<sequence length="422" mass="47398">MSDEKWTPLYHCMSMVVEDVERYRRGLGGYHPVVLGDTLMDKRYTILRKLGYGAFSTVWLARDERLSKLRAVKICTAITPKDTHLESDKAQKIQKLAEKHLGHEHILFPAEAFKHVGPNGTHDCLVMEIMVDPFKDGETCPPLFLKNIAYQLLLALDCLHQCGYVHSDGKPVDEHAPAYLVSTESDIEEDGGDESGSESEGGEEDGESSDPEVQEPEVLESSIFKLADLGSCFPKDQKQDFFATPKGVKAPELFFEFASPGTYEKMDIWALGCTLHELLVGYSMFAFGYEPIEPGDVQGRQLQVLSNMIDRLGPIPSHLVPNLGAIKDYVDKDGRLKPSEAVDRVRSEDKTTLSELLLNGIETTEMPWDEEAGRHKHIDVIKAVPENERDDFHDLLLKMMDWDPARRITAAEALEHPWFAGL</sequence>
<reference evidence="9 10" key="1">
    <citation type="submission" date="2023-08" db="EMBL/GenBank/DDBJ databases">
        <authorList>
            <person name="Palmer J.M."/>
        </authorList>
    </citation>
    <scope>NUCLEOTIDE SEQUENCE [LARGE SCALE GENOMIC DNA]</scope>
    <source>
        <strain evidence="9 10">TWF481</strain>
    </source>
</reference>
<dbReference type="GO" id="GO:0005634">
    <property type="term" value="C:nucleus"/>
    <property type="evidence" value="ECO:0007669"/>
    <property type="project" value="TreeGrafter"/>
</dbReference>
<name>A0AAV9WHK4_9PEZI</name>
<dbReference type="PROSITE" id="PS00107">
    <property type="entry name" value="PROTEIN_KINASE_ATP"/>
    <property type="match status" value="1"/>
</dbReference>
<dbReference type="GO" id="GO:0004674">
    <property type="term" value="F:protein serine/threonine kinase activity"/>
    <property type="evidence" value="ECO:0007669"/>
    <property type="project" value="UniProtKB-KW"/>
</dbReference>
<dbReference type="EMBL" id="JAVHJL010000003">
    <property type="protein sequence ID" value="KAK6507632.1"/>
    <property type="molecule type" value="Genomic_DNA"/>
</dbReference>
<evidence type="ECO:0000256" key="6">
    <source>
        <dbReference type="PROSITE-ProRule" id="PRU10141"/>
    </source>
</evidence>
<evidence type="ECO:0000256" key="5">
    <source>
        <dbReference type="ARBA" id="ARBA00022840"/>
    </source>
</evidence>
<dbReference type="InterPro" id="IPR000719">
    <property type="entry name" value="Prot_kinase_dom"/>
</dbReference>
<evidence type="ECO:0000256" key="1">
    <source>
        <dbReference type="ARBA" id="ARBA00022527"/>
    </source>
</evidence>
<keyword evidence="5 6" id="KW-0067">ATP-binding</keyword>
<evidence type="ECO:0000259" key="8">
    <source>
        <dbReference type="PROSITE" id="PS50011"/>
    </source>
</evidence>
<feature type="binding site" evidence="6">
    <location>
        <position position="73"/>
    </location>
    <ligand>
        <name>ATP</name>
        <dbReference type="ChEBI" id="CHEBI:30616"/>
    </ligand>
</feature>
<evidence type="ECO:0000313" key="9">
    <source>
        <dbReference type="EMBL" id="KAK6507632.1"/>
    </source>
</evidence>
<dbReference type="InterPro" id="IPR017441">
    <property type="entry name" value="Protein_kinase_ATP_BS"/>
</dbReference>
<gene>
    <name evidence="9" type="ORF">TWF481_006058</name>
</gene>
<dbReference type="InterPro" id="IPR011009">
    <property type="entry name" value="Kinase-like_dom_sf"/>
</dbReference>
<dbReference type="Proteomes" id="UP001370758">
    <property type="component" value="Unassembled WGS sequence"/>
</dbReference>
<evidence type="ECO:0000256" key="7">
    <source>
        <dbReference type="SAM" id="MobiDB-lite"/>
    </source>
</evidence>
<proteinExistence type="predicted"/>
<evidence type="ECO:0000256" key="3">
    <source>
        <dbReference type="ARBA" id="ARBA00022741"/>
    </source>
</evidence>
<dbReference type="SUPFAM" id="SSF56112">
    <property type="entry name" value="Protein kinase-like (PK-like)"/>
    <property type="match status" value="1"/>
</dbReference>
<evidence type="ECO:0000313" key="10">
    <source>
        <dbReference type="Proteomes" id="UP001370758"/>
    </source>
</evidence>
<feature type="region of interest" description="Disordered" evidence="7">
    <location>
        <begin position="183"/>
        <end position="217"/>
    </location>
</feature>
<dbReference type="PROSITE" id="PS50011">
    <property type="entry name" value="PROTEIN_KINASE_DOM"/>
    <property type="match status" value="1"/>
</dbReference>
<comment type="caution">
    <text evidence="9">The sequence shown here is derived from an EMBL/GenBank/DDBJ whole genome shotgun (WGS) entry which is preliminary data.</text>
</comment>
<evidence type="ECO:0000256" key="2">
    <source>
        <dbReference type="ARBA" id="ARBA00022679"/>
    </source>
</evidence>
<keyword evidence="2" id="KW-0808">Transferase</keyword>
<dbReference type="GO" id="GO:0005524">
    <property type="term" value="F:ATP binding"/>
    <property type="evidence" value="ECO:0007669"/>
    <property type="project" value="UniProtKB-UniRule"/>
</dbReference>
<feature type="compositionally biased region" description="Acidic residues" evidence="7">
    <location>
        <begin position="185"/>
        <end position="217"/>
    </location>
</feature>
<protein>
    <recommendedName>
        <fullName evidence="8">Protein kinase domain-containing protein</fullName>
    </recommendedName>
</protein>
<dbReference type="InterPro" id="IPR051175">
    <property type="entry name" value="CLK_kinases"/>
</dbReference>
<dbReference type="PANTHER" id="PTHR45646">
    <property type="entry name" value="SERINE/THREONINE-PROTEIN KINASE DOA-RELATED"/>
    <property type="match status" value="1"/>
</dbReference>
<accession>A0AAV9WHK4</accession>
<dbReference type="Pfam" id="PF00069">
    <property type="entry name" value="Pkinase"/>
    <property type="match status" value="2"/>
</dbReference>
<keyword evidence="10" id="KW-1185">Reference proteome</keyword>